<dbReference type="Proteomes" id="UP000030680">
    <property type="component" value="Unassembled WGS sequence"/>
</dbReference>
<dbReference type="EMBL" id="KB454499">
    <property type="protein sequence ID" value="EME30509.1"/>
    <property type="molecule type" value="Genomic_DNA"/>
</dbReference>
<accession>M2Y3W1</accession>
<keyword evidence="2" id="KW-0677">Repeat</keyword>
<dbReference type="Gramene" id="EME30509">
    <property type="protein sequence ID" value="EME30509"/>
    <property type="gene ID" value="Gasu_21810"/>
</dbReference>
<dbReference type="PANTHER" id="PTHR44019">
    <property type="entry name" value="WD REPEAT-CONTAINING PROTEIN 55"/>
    <property type="match status" value="1"/>
</dbReference>
<dbReference type="SMART" id="SM00320">
    <property type="entry name" value="WD40"/>
    <property type="match status" value="3"/>
</dbReference>
<dbReference type="RefSeq" id="XP_005707029.1">
    <property type="nucleotide sequence ID" value="XM_005706972.1"/>
</dbReference>
<evidence type="ECO:0000256" key="1">
    <source>
        <dbReference type="ARBA" id="ARBA00022574"/>
    </source>
</evidence>
<evidence type="ECO:0000313" key="3">
    <source>
        <dbReference type="EMBL" id="EME30509.1"/>
    </source>
</evidence>
<organism evidence="3 4">
    <name type="scientific">Galdieria sulphuraria</name>
    <name type="common">Red alga</name>
    <dbReference type="NCBI Taxonomy" id="130081"/>
    <lineage>
        <taxon>Eukaryota</taxon>
        <taxon>Rhodophyta</taxon>
        <taxon>Bangiophyceae</taxon>
        <taxon>Galdieriales</taxon>
        <taxon>Galdieriaceae</taxon>
        <taxon>Galdieria</taxon>
    </lineage>
</organism>
<dbReference type="AlphaFoldDB" id="M2Y3W1"/>
<name>M2Y3W1_GALSU</name>
<keyword evidence="4" id="KW-1185">Reference proteome</keyword>
<dbReference type="STRING" id="130081.M2Y3W1"/>
<evidence type="ECO:0000256" key="2">
    <source>
        <dbReference type="ARBA" id="ARBA00022737"/>
    </source>
</evidence>
<dbReference type="InterPro" id="IPR015943">
    <property type="entry name" value="WD40/YVTN_repeat-like_dom_sf"/>
</dbReference>
<keyword evidence="1" id="KW-0853">WD repeat</keyword>
<dbReference type="GeneID" id="17089233"/>
<dbReference type="SUPFAM" id="SSF50978">
    <property type="entry name" value="WD40 repeat-like"/>
    <property type="match status" value="1"/>
</dbReference>
<dbReference type="InterPro" id="IPR050505">
    <property type="entry name" value="WDR55/POC1"/>
</dbReference>
<dbReference type="PANTHER" id="PTHR44019:SF8">
    <property type="entry name" value="POC1 CENTRIOLAR PROTEIN HOMOLOG"/>
    <property type="match status" value="1"/>
</dbReference>
<dbReference type="InterPro" id="IPR036322">
    <property type="entry name" value="WD40_repeat_dom_sf"/>
</dbReference>
<reference evidence="4" key="1">
    <citation type="journal article" date="2013" name="Science">
        <title>Gene transfer from bacteria and archaea facilitated evolution of an extremophilic eukaryote.</title>
        <authorList>
            <person name="Schonknecht G."/>
            <person name="Chen W.H."/>
            <person name="Ternes C.M."/>
            <person name="Barbier G.G."/>
            <person name="Shrestha R.P."/>
            <person name="Stanke M."/>
            <person name="Brautigam A."/>
            <person name="Baker B.J."/>
            <person name="Banfield J.F."/>
            <person name="Garavito R.M."/>
            <person name="Carr K."/>
            <person name="Wilkerson C."/>
            <person name="Rensing S.A."/>
            <person name="Gagneul D."/>
            <person name="Dickenson N.E."/>
            <person name="Oesterhelt C."/>
            <person name="Lercher M.J."/>
            <person name="Weber A.P."/>
        </authorList>
    </citation>
    <scope>NUCLEOTIDE SEQUENCE [LARGE SCALE GENOMIC DNA]</scope>
    <source>
        <strain evidence="4">074W</strain>
    </source>
</reference>
<dbReference type="InterPro" id="IPR001680">
    <property type="entry name" value="WD40_rpt"/>
</dbReference>
<protein>
    <submittedName>
        <fullName evidence="3">Uncharacterized protein</fullName>
    </submittedName>
</protein>
<dbReference type="Gene3D" id="2.130.10.10">
    <property type="entry name" value="YVTN repeat-like/Quinoprotein amine dehydrogenase"/>
    <property type="match status" value="2"/>
</dbReference>
<dbReference type="eggNOG" id="KOG4155">
    <property type="taxonomic scope" value="Eukaryota"/>
</dbReference>
<sequence length="587" mass="65998">MKEDHKNLTLYSHRQIRKRSVFRKSLLRYLACCIFLNDPYPLLDNSYNFAYLTKRAAEDVLCSALEDNANWVIETLEHLLPEKNPCDRLCPNHLWHKQGICRHFDSHDWYLVYSACLLEKFFSEPFVILRCALHSEIYFRLFLPLSRHFISPTIDQISFSALSKHTTTKKTAKKSFMNPVQSYFEYILSREVLVKKSLCKRGRRLVKDWVSICAPHLCSHIRPRITLHEHEDLVASLKFLPSPSSSTPILCTFALDDKIRLFRGAHCSLVVAGPLQQTGGTVISQGSTTHRVGQVAACSLRSELDIFDMEVGERVSSMFAPSSLIVPKGRIEWYTITSSWNGFIATGGNYGVVALWDSRVSQPVEFFQTSKKPEEQKIRSVAIDPTETLLGAACGRTIYIWDIRNSFSIFKTVTSSSHSQGPIDHILFDPLDSFKLYAGYRDGSIHSLNILKNNKPLEKIFKEHEAPSVANRPVSVNFDASPDGRHLFGLSRFGKVAVYDVLGDASIESKTIRNHSLGSTSSSQSVTISSSLETPVRRTRTASFLGTLGDESSELLRIATAQNLNSGSDILFATASTSLDVTLWGMK</sequence>
<dbReference type="OrthoDB" id="7000at2759"/>
<dbReference type="KEGG" id="gsl:Gasu_21810"/>
<dbReference type="Pfam" id="PF00400">
    <property type="entry name" value="WD40"/>
    <property type="match status" value="1"/>
</dbReference>
<evidence type="ECO:0000313" key="4">
    <source>
        <dbReference type="Proteomes" id="UP000030680"/>
    </source>
</evidence>
<proteinExistence type="predicted"/>
<gene>
    <name evidence="3" type="ORF">Gasu_21810</name>
</gene>